<feature type="transmembrane region" description="Helical" evidence="1">
    <location>
        <begin position="263"/>
        <end position="284"/>
    </location>
</feature>
<proteinExistence type="predicted"/>
<accession>A0A131Z888</accession>
<keyword evidence="1" id="KW-0812">Transmembrane</keyword>
<organism evidence="2">
    <name type="scientific">Rhipicephalus appendiculatus</name>
    <name type="common">Brown ear tick</name>
    <dbReference type="NCBI Taxonomy" id="34631"/>
    <lineage>
        <taxon>Eukaryota</taxon>
        <taxon>Metazoa</taxon>
        <taxon>Ecdysozoa</taxon>
        <taxon>Arthropoda</taxon>
        <taxon>Chelicerata</taxon>
        <taxon>Arachnida</taxon>
        <taxon>Acari</taxon>
        <taxon>Parasitiformes</taxon>
        <taxon>Ixodida</taxon>
        <taxon>Ixodoidea</taxon>
        <taxon>Ixodidae</taxon>
        <taxon>Rhipicephalinae</taxon>
        <taxon>Rhipicephalus</taxon>
        <taxon>Rhipicephalus</taxon>
    </lineage>
</organism>
<feature type="transmembrane region" description="Helical" evidence="1">
    <location>
        <begin position="145"/>
        <end position="168"/>
    </location>
</feature>
<dbReference type="AlphaFoldDB" id="A0A131Z888"/>
<keyword evidence="1" id="KW-1133">Transmembrane helix</keyword>
<evidence type="ECO:0000256" key="1">
    <source>
        <dbReference type="SAM" id="Phobius"/>
    </source>
</evidence>
<protein>
    <submittedName>
        <fullName evidence="2">Uncharacterized protein</fullName>
    </submittedName>
</protein>
<feature type="transmembrane region" description="Helical" evidence="1">
    <location>
        <begin position="199"/>
        <end position="222"/>
    </location>
</feature>
<name>A0A131Z888_RHIAP</name>
<feature type="transmembrane region" description="Helical" evidence="1">
    <location>
        <begin position="100"/>
        <end position="124"/>
    </location>
</feature>
<dbReference type="EMBL" id="GEDV01000984">
    <property type="protein sequence ID" value="JAP87573.1"/>
    <property type="molecule type" value="Transcribed_RNA"/>
</dbReference>
<reference evidence="2" key="1">
    <citation type="journal article" date="2016" name="Ticks Tick Borne Dis.">
        <title>De novo assembly and annotation of the salivary gland transcriptome of Rhipicephalus appendiculatus male and female ticks during blood feeding.</title>
        <authorList>
            <person name="de Castro M.H."/>
            <person name="de Klerk D."/>
            <person name="Pienaar R."/>
            <person name="Latif A.A."/>
            <person name="Rees D.J."/>
            <person name="Mans B.J."/>
        </authorList>
    </citation>
    <scope>NUCLEOTIDE SEQUENCE</scope>
    <source>
        <tissue evidence="2">Salivary glands</tissue>
    </source>
</reference>
<feature type="transmembrane region" description="Helical" evidence="1">
    <location>
        <begin position="73"/>
        <end position="94"/>
    </location>
</feature>
<sequence>DEKWVFLQTDGDSVKEQLLEEQDGDASGQKESILNTVEGEDGGQDTGKWFWWCRSAWNDPSVRNAFWDDKRPYVLGAAVLSTAVLHVLLALAYLTEHKTLEAVLICLKHFTTAILSVAVSSMVTRFLSLSAFKARVVKKMRPFTLLSDLAVLNIEILLVSCIACIYELRAGLKVFHEARQEENFGWFLQLFADMARVQALTWTVLLTALLVKLMGTDISVTLRAMLHHRRQRMEESWKLAASRMLERPHNAYRRPFIFRPWTHVAEVFIGAVLLFIVGMLFLLMPTATDRHGHAAPATSGGI</sequence>
<keyword evidence="1" id="KW-0472">Membrane</keyword>
<evidence type="ECO:0000313" key="2">
    <source>
        <dbReference type="EMBL" id="JAP87573.1"/>
    </source>
</evidence>
<feature type="non-terminal residue" evidence="2">
    <location>
        <position position="1"/>
    </location>
</feature>